<dbReference type="EMBL" id="MIKG01000013">
    <property type="protein sequence ID" value="RAO70816.1"/>
    <property type="molecule type" value="Genomic_DNA"/>
</dbReference>
<reference evidence="2 3" key="1">
    <citation type="journal article" date="2017" name="Biotechnol. Biofuels">
        <title>Differential beta-glucosidase expression as a function of carbon source availability in Talaromyces amestolkiae: a genomic and proteomic approach.</title>
        <authorList>
            <person name="de Eugenio L.I."/>
            <person name="Mendez-Liter J.A."/>
            <person name="Nieto-Dominguez M."/>
            <person name="Alonso L."/>
            <person name="Gil-Munoz J."/>
            <person name="Barriuso J."/>
            <person name="Prieto A."/>
            <person name="Martinez M.J."/>
        </authorList>
    </citation>
    <scope>NUCLEOTIDE SEQUENCE [LARGE SCALE GENOMIC DNA]</scope>
    <source>
        <strain evidence="2 3">CIB</strain>
    </source>
</reference>
<dbReference type="InterPro" id="IPR029058">
    <property type="entry name" value="AB_hydrolase_fold"/>
</dbReference>
<name>A0A364L4T6_TALAM</name>
<evidence type="ECO:0000259" key="1">
    <source>
        <dbReference type="Pfam" id="PF12697"/>
    </source>
</evidence>
<proteinExistence type="predicted"/>
<dbReference type="AlphaFoldDB" id="A0A364L4T6"/>
<dbReference type="SUPFAM" id="SSF53474">
    <property type="entry name" value="alpha/beta-Hydrolases"/>
    <property type="match status" value="1"/>
</dbReference>
<dbReference type="OrthoDB" id="294702at2759"/>
<dbReference type="GeneID" id="63796044"/>
<dbReference type="STRING" id="1196081.A0A364L4T6"/>
<evidence type="ECO:0000313" key="2">
    <source>
        <dbReference type="EMBL" id="RAO70816.1"/>
    </source>
</evidence>
<dbReference type="RefSeq" id="XP_040735332.1">
    <property type="nucleotide sequence ID" value="XM_040879457.1"/>
</dbReference>
<protein>
    <recommendedName>
        <fullName evidence="1">AB hydrolase-1 domain-containing protein</fullName>
    </recommendedName>
</protein>
<organism evidence="2 3">
    <name type="scientific">Talaromyces amestolkiae</name>
    <dbReference type="NCBI Taxonomy" id="1196081"/>
    <lineage>
        <taxon>Eukaryota</taxon>
        <taxon>Fungi</taxon>
        <taxon>Dikarya</taxon>
        <taxon>Ascomycota</taxon>
        <taxon>Pezizomycotina</taxon>
        <taxon>Eurotiomycetes</taxon>
        <taxon>Eurotiomycetidae</taxon>
        <taxon>Eurotiales</taxon>
        <taxon>Trichocomaceae</taxon>
        <taxon>Talaromyces</taxon>
        <taxon>Talaromyces sect. Talaromyces</taxon>
    </lineage>
</organism>
<dbReference type="InterPro" id="IPR000073">
    <property type="entry name" value="AB_hydrolase_1"/>
</dbReference>
<keyword evidence="3" id="KW-1185">Reference proteome</keyword>
<feature type="domain" description="AB hydrolase-1" evidence="1">
    <location>
        <begin position="44"/>
        <end position="316"/>
    </location>
</feature>
<dbReference type="Gene3D" id="3.40.50.1820">
    <property type="entry name" value="alpha/beta hydrolase"/>
    <property type="match status" value="1"/>
</dbReference>
<comment type="caution">
    <text evidence="2">The sequence shown here is derived from an EMBL/GenBank/DDBJ whole genome shotgun (WGS) entry which is preliminary data.</text>
</comment>
<dbReference type="Pfam" id="PF12697">
    <property type="entry name" value="Abhydrolase_6"/>
    <property type="match status" value="1"/>
</dbReference>
<accession>A0A364L4T6</accession>
<sequence>MLINHTNPWEHEPSKAGLFSLRPNHALYLSTSGPIRTQPNTPLIIIIPGLASHALEWIVLNRTITQFARTLLYDRSGYGLSSEIDPNTEAITAVDIAAELNDLLHAADLTGPFVLICHSYGGIIAREFVHLRRDDVHGMVFVDANQELNTIEGPWPAPYIDAVTEGLNVWDVVGISQAHRFLPHDWEMLLSQNKEYAEKHTRTATAEARGYITSGAVLAAKRQFDLKDPPLLGICPVSVIKGCTYRDFELMLEAGTKAGNGNEEERKQFADMIETYDALDEKWQKGLLGLSRRSRWVKAEKSGHNVQLTEPDVIVQEVKWVLENVQGDL</sequence>
<gene>
    <name evidence="2" type="ORF">BHQ10_006828</name>
</gene>
<dbReference type="Proteomes" id="UP000249363">
    <property type="component" value="Unassembled WGS sequence"/>
</dbReference>
<evidence type="ECO:0000313" key="3">
    <source>
        <dbReference type="Proteomes" id="UP000249363"/>
    </source>
</evidence>